<organism evidence="2 3">
    <name type="scientific">Trichobilharzia regenti</name>
    <name type="common">Nasal bird schistosome</name>
    <dbReference type="NCBI Taxonomy" id="157069"/>
    <lineage>
        <taxon>Eukaryota</taxon>
        <taxon>Metazoa</taxon>
        <taxon>Spiralia</taxon>
        <taxon>Lophotrochozoa</taxon>
        <taxon>Platyhelminthes</taxon>
        <taxon>Trematoda</taxon>
        <taxon>Digenea</taxon>
        <taxon>Strigeidida</taxon>
        <taxon>Schistosomatoidea</taxon>
        <taxon>Schistosomatidae</taxon>
        <taxon>Trichobilharzia</taxon>
    </lineage>
</organism>
<accession>A0AA85K2H6</accession>
<reference evidence="2" key="1">
    <citation type="submission" date="2022-06" db="EMBL/GenBank/DDBJ databases">
        <authorList>
            <person name="Berger JAMES D."/>
            <person name="Berger JAMES D."/>
        </authorList>
    </citation>
    <scope>NUCLEOTIDE SEQUENCE [LARGE SCALE GENOMIC DNA]</scope>
</reference>
<keyword evidence="2" id="KW-1185">Reference proteome</keyword>
<sequence length="71" mass="7542">MSLQISQPSGSTTVSHQKSASNVSDADDIDTKQDGDGNCTWKETLSDSRTDTPLSKPFTTDICACDDENSG</sequence>
<evidence type="ECO:0000313" key="2">
    <source>
        <dbReference type="Proteomes" id="UP000050795"/>
    </source>
</evidence>
<evidence type="ECO:0000256" key="1">
    <source>
        <dbReference type="SAM" id="MobiDB-lite"/>
    </source>
</evidence>
<proteinExistence type="predicted"/>
<dbReference type="AlphaFoldDB" id="A0AA85K2H6"/>
<protein>
    <submittedName>
        <fullName evidence="3">Uncharacterized protein</fullName>
    </submittedName>
</protein>
<dbReference type="Proteomes" id="UP000050795">
    <property type="component" value="Unassembled WGS sequence"/>
</dbReference>
<evidence type="ECO:0000313" key="3">
    <source>
        <dbReference type="WBParaSite" id="TREG1_61890.1"/>
    </source>
</evidence>
<dbReference type="WBParaSite" id="TREG1_61890.1">
    <property type="protein sequence ID" value="TREG1_61890.1"/>
    <property type="gene ID" value="TREG1_61890"/>
</dbReference>
<reference evidence="3" key="2">
    <citation type="submission" date="2023-11" db="UniProtKB">
        <authorList>
            <consortium name="WormBaseParasite"/>
        </authorList>
    </citation>
    <scope>IDENTIFICATION</scope>
</reference>
<feature type="compositionally biased region" description="Polar residues" evidence="1">
    <location>
        <begin position="1"/>
        <end position="24"/>
    </location>
</feature>
<name>A0AA85K2H6_TRIRE</name>
<feature type="region of interest" description="Disordered" evidence="1">
    <location>
        <begin position="1"/>
        <end position="71"/>
    </location>
</feature>